<organism evidence="1 2">
    <name type="scientific">Rhodopirellula baltica (strain DSM 10527 / NCIMB 13988 / SH1)</name>
    <dbReference type="NCBI Taxonomy" id="243090"/>
    <lineage>
        <taxon>Bacteria</taxon>
        <taxon>Pseudomonadati</taxon>
        <taxon>Planctomycetota</taxon>
        <taxon>Planctomycetia</taxon>
        <taxon>Pirellulales</taxon>
        <taxon>Pirellulaceae</taxon>
        <taxon>Rhodopirellula</taxon>
    </lineage>
</organism>
<protein>
    <submittedName>
        <fullName evidence="1">Uncharacterized protein</fullName>
    </submittedName>
</protein>
<dbReference type="KEGG" id="rba:RB7172"/>
<proteinExistence type="predicted"/>
<reference evidence="1 2" key="1">
    <citation type="journal article" date="2003" name="Proc. Natl. Acad. Sci. U.S.A.">
        <title>Complete genome sequence of the marine planctomycete Pirellula sp. strain 1.</title>
        <authorList>
            <person name="Gloeckner F.O."/>
            <person name="Kube M."/>
            <person name="Bauer M."/>
            <person name="Teeling H."/>
            <person name="Lombardot T."/>
            <person name="Ludwig W."/>
            <person name="Gade D."/>
            <person name="Beck A."/>
            <person name="Borzym K."/>
            <person name="Heitmann K."/>
            <person name="Rabus R."/>
            <person name="Schlesner H."/>
            <person name="Amann R."/>
            <person name="Reinhardt R."/>
        </authorList>
    </citation>
    <scope>NUCLEOTIDE SEQUENCE [LARGE SCALE GENOMIC DNA]</scope>
    <source>
        <strain evidence="2">DSM 10527 / NCIMB 13988 / SH1</strain>
    </source>
</reference>
<keyword evidence="2" id="KW-1185">Reference proteome</keyword>
<gene>
    <name evidence="1" type="ordered locus">RB7172</name>
</gene>
<dbReference type="HOGENOM" id="CLU_2791201_0_0_0"/>
<name>Q7UP47_RHOBA</name>
<dbReference type="Proteomes" id="UP000001025">
    <property type="component" value="Chromosome"/>
</dbReference>
<evidence type="ECO:0000313" key="2">
    <source>
        <dbReference type="Proteomes" id="UP000001025"/>
    </source>
</evidence>
<dbReference type="AlphaFoldDB" id="Q7UP47"/>
<sequence>MPEPLRRLSNQQETSVRHRRTWKPVLRPICFPVDTEERINAFNGLNGRRKSPLVLEPAIDREISDRLQ</sequence>
<dbReference type="InParanoid" id="Q7UP47"/>
<evidence type="ECO:0000313" key="1">
    <source>
        <dbReference type="EMBL" id="CAD75218.1"/>
    </source>
</evidence>
<dbReference type="EnsemblBacteria" id="CAD75218">
    <property type="protein sequence ID" value="CAD75218"/>
    <property type="gene ID" value="RB7172"/>
</dbReference>
<dbReference type="EMBL" id="BX294145">
    <property type="protein sequence ID" value="CAD75218.1"/>
    <property type="molecule type" value="Genomic_DNA"/>
</dbReference>
<accession>Q7UP47</accession>